<dbReference type="InterPro" id="IPR029063">
    <property type="entry name" value="SAM-dependent_MTases_sf"/>
</dbReference>
<feature type="compositionally biased region" description="Polar residues" evidence="1">
    <location>
        <begin position="61"/>
        <end position="74"/>
    </location>
</feature>
<feature type="compositionally biased region" description="Low complexity" evidence="1">
    <location>
        <begin position="95"/>
        <end position="107"/>
    </location>
</feature>
<dbReference type="PANTHER" id="PTHR43591">
    <property type="entry name" value="METHYLTRANSFERASE"/>
    <property type="match status" value="1"/>
</dbReference>
<keyword evidence="5" id="KW-1185">Reference proteome</keyword>
<dbReference type="InParanoid" id="D8LGX7"/>
<evidence type="ECO:0000313" key="5">
    <source>
        <dbReference type="Proteomes" id="UP000002630"/>
    </source>
</evidence>
<reference evidence="4 5" key="1">
    <citation type="journal article" date="2010" name="Nature">
        <title>The Ectocarpus genome and the independent evolution of multicellularity in brown algae.</title>
        <authorList>
            <person name="Cock J.M."/>
            <person name="Sterck L."/>
            <person name="Rouze P."/>
            <person name="Scornet D."/>
            <person name="Allen A.E."/>
            <person name="Amoutzias G."/>
            <person name="Anthouard V."/>
            <person name="Artiguenave F."/>
            <person name="Aury J.M."/>
            <person name="Badger J.H."/>
            <person name="Beszteri B."/>
            <person name="Billiau K."/>
            <person name="Bonnet E."/>
            <person name="Bothwell J.H."/>
            <person name="Bowler C."/>
            <person name="Boyen C."/>
            <person name="Brownlee C."/>
            <person name="Carrano C.J."/>
            <person name="Charrier B."/>
            <person name="Cho G.Y."/>
            <person name="Coelho S.M."/>
            <person name="Collen J."/>
            <person name="Corre E."/>
            <person name="Da Silva C."/>
            <person name="Delage L."/>
            <person name="Delaroque N."/>
            <person name="Dittami S.M."/>
            <person name="Doulbeau S."/>
            <person name="Elias M."/>
            <person name="Farnham G."/>
            <person name="Gachon C.M."/>
            <person name="Gschloessl B."/>
            <person name="Heesch S."/>
            <person name="Jabbari K."/>
            <person name="Jubin C."/>
            <person name="Kawai H."/>
            <person name="Kimura K."/>
            <person name="Kloareg B."/>
            <person name="Kupper F.C."/>
            <person name="Lang D."/>
            <person name="Le Bail A."/>
            <person name="Leblanc C."/>
            <person name="Lerouge P."/>
            <person name="Lohr M."/>
            <person name="Lopez P.J."/>
            <person name="Martens C."/>
            <person name="Maumus F."/>
            <person name="Michel G."/>
            <person name="Miranda-Saavedra D."/>
            <person name="Morales J."/>
            <person name="Moreau H."/>
            <person name="Motomura T."/>
            <person name="Nagasato C."/>
            <person name="Napoli C.A."/>
            <person name="Nelson D.R."/>
            <person name="Nyvall-Collen P."/>
            <person name="Peters A.F."/>
            <person name="Pommier C."/>
            <person name="Potin P."/>
            <person name="Poulain J."/>
            <person name="Quesneville H."/>
            <person name="Read B."/>
            <person name="Rensing S.A."/>
            <person name="Ritter A."/>
            <person name="Rousvoal S."/>
            <person name="Samanta M."/>
            <person name="Samson G."/>
            <person name="Schroeder D.C."/>
            <person name="Segurens B."/>
            <person name="Strittmatter M."/>
            <person name="Tonon T."/>
            <person name="Tregear J.W."/>
            <person name="Valentin K."/>
            <person name="von Dassow P."/>
            <person name="Yamagishi T."/>
            <person name="Van de Peer Y."/>
            <person name="Wincker P."/>
        </authorList>
    </citation>
    <scope>NUCLEOTIDE SEQUENCE [LARGE SCALE GENOMIC DNA]</scope>
    <source>
        <strain evidence="5">Ec32 / CCAP1310/4</strain>
    </source>
</reference>
<dbReference type="CDD" id="cd02440">
    <property type="entry name" value="AdoMet_MTases"/>
    <property type="match status" value="1"/>
</dbReference>
<feature type="region of interest" description="Disordered" evidence="1">
    <location>
        <begin position="38"/>
        <end position="110"/>
    </location>
</feature>
<dbReference type="SUPFAM" id="SSF53335">
    <property type="entry name" value="S-adenosyl-L-methionine-dependent methyltransferases"/>
    <property type="match status" value="1"/>
</dbReference>
<feature type="signal peptide" evidence="2">
    <location>
        <begin position="1"/>
        <end position="16"/>
    </location>
</feature>
<feature type="chain" id="PRO_5003117111" evidence="2">
    <location>
        <begin position="17"/>
        <end position="577"/>
    </location>
</feature>
<proteinExistence type="predicted"/>
<dbReference type="Gene3D" id="3.40.50.150">
    <property type="entry name" value="Vaccinia Virus protein VP39"/>
    <property type="match status" value="1"/>
</dbReference>
<dbReference type="Proteomes" id="UP000002630">
    <property type="component" value="Linkage Group LG17"/>
</dbReference>
<evidence type="ECO:0000256" key="1">
    <source>
        <dbReference type="SAM" id="MobiDB-lite"/>
    </source>
</evidence>
<sequence>MRSFLVVATLTAAASGASPALGFLASGNRAVRSTNKALQLQASPGDPLSSRPTRVPPRFSRGSTRGPPSSNNNVGRSEFDSSSSTSGGLGGAWRTGGTSSPSPTSPGIHAAISDTVVDDFGGSGKVPLQERLQAAPTFLRDKAVDLREDARDRVQDIREGLATVTSSINSDYVAPLAHLARNPSTIHYTAAMSARLWYFMAQQSLISSTVGGKLSVDPVALSRAILAALAGGREEPILEAMRIIPDEKITSTESYAWWSRNLKGIVAVMKREAVSIESGEYKLPYDMRIIEAMGLLRYNPAKMLVAFSAYYRDELQRKHKASAKAEDEFPSPTFSAPGRYPEYFLTNEDLLSTKGSQTMDYNLESKMWGMGDAMRRRSILRIGRALADKDPETASLLDVGCGTGRFLTFVKNNFETLKVTALDLSLFNLRMAKQNLNGVEGVTYVESNAEHMAIENESQDVVTCNFVLSTIPKEAQANVINELARTLKPGGKAIVVDATQPEFDGAGVCTLDRLPSWGQMTPTYRAYLKSDLEYSLIKAGLFVQDKEINWVSKVIVAQKPPRLSAPSTHGRLMGVGS</sequence>
<dbReference type="eggNOG" id="ENOG502QVUA">
    <property type="taxonomic scope" value="Eukaryota"/>
</dbReference>
<evidence type="ECO:0000313" key="4">
    <source>
        <dbReference type="EMBL" id="CBN75830.1"/>
    </source>
</evidence>
<evidence type="ECO:0000259" key="3">
    <source>
        <dbReference type="Pfam" id="PF08241"/>
    </source>
</evidence>
<dbReference type="OrthoDB" id="3647at2759"/>
<feature type="domain" description="Methyltransferase type 11" evidence="3">
    <location>
        <begin position="397"/>
        <end position="494"/>
    </location>
</feature>
<keyword evidence="2" id="KW-0732">Signal</keyword>
<name>D8LGX7_ECTSI</name>
<protein>
    <submittedName>
        <fullName evidence="4">Ubiquinone/menaquinone biosynthesis methlytransferase family protein</fullName>
    </submittedName>
</protein>
<dbReference type="Pfam" id="PF08241">
    <property type="entry name" value="Methyltransf_11"/>
    <property type="match status" value="1"/>
</dbReference>
<keyword evidence="4" id="KW-0830">Ubiquinone</keyword>
<dbReference type="EMBL" id="FN649742">
    <property type="protein sequence ID" value="CBN75830.1"/>
    <property type="molecule type" value="Genomic_DNA"/>
</dbReference>
<dbReference type="EMBL" id="FN648307">
    <property type="protein sequence ID" value="CBN75830.1"/>
    <property type="molecule type" value="Genomic_DNA"/>
</dbReference>
<dbReference type="AlphaFoldDB" id="D8LGX7"/>
<gene>
    <name evidence="4" type="ORF">Esi_0182_0017</name>
</gene>
<dbReference type="InterPro" id="IPR013216">
    <property type="entry name" value="Methyltransf_11"/>
</dbReference>
<accession>D8LGX7</accession>
<evidence type="ECO:0000256" key="2">
    <source>
        <dbReference type="SAM" id="SignalP"/>
    </source>
</evidence>
<organism evidence="4 5">
    <name type="scientific">Ectocarpus siliculosus</name>
    <name type="common">Brown alga</name>
    <name type="synonym">Conferva siliculosa</name>
    <dbReference type="NCBI Taxonomy" id="2880"/>
    <lineage>
        <taxon>Eukaryota</taxon>
        <taxon>Sar</taxon>
        <taxon>Stramenopiles</taxon>
        <taxon>Ochrophyta</taxon>
        <taxon>PX clade</taxon>
        <taxon>Phaeophyceae</taxon>
        <taxon>Ectocarpales</taxon>
        <taxon>Ectocarpaceae</taxon>
        <taxon>Ectocarpus</taxon>
    </lineage>
</organism>
<dbReference type="STRING" id="2880.D8LGX7"/>
<dbReference type="GO" id="GO:0008757">
    <property type="term" value="F:S-adenosylmethionine-dependent methyltransferase activity"/>
    <property type="evidence" value="ECO:0007669"/>
    <property type="project" value="InterPro"/>
</dbReference>